<evidence type="ECO:0000313" key="3">
    <source>
        <dbReference type="EMBL" id="GMT25934.1"/>
    </source>
</evidence>
<dbReference type="InterPro" id="IPR000719">
    <property type="entry name" value="Prot_kinase_dom"/>
</dbReference>
<name>A0AAV5W5A4_9BILA</name>
<evidence type="ECO:0000313" key="4">
    <source>
        <dbReference type="Proteomes" id="UP001432322"/>
    </source>
</evidence>
<sequence length="353" mass="41291">FHKRSTRAFERVDMLNMLNNTARRRTKRGKRRSFGEHGDDRREDGKYFESKKREYKIMHELRFISDAHMVQSRDATGKTFLMKSSVLDTIRIDFLMNERFFYAEIQNVTGDKSRLVQLLDSGNNPDFKFHIFEPYHCTIDSSIKASPVRNLSLGTVAHIARETLKAIEALHKLGYVHCSIAPRSFFLGIPPQESKIYLANFVCARKAEDRKEASKHFFPELTKYAPMAYHESRALERKDDLESWFYVILQIFNKEAMAWRTMKEEDEQYKLKVQLMKKTNESPSKKLLPAPLLSLINDIDLTTVSSPVDYKSMMCAIDLLDKMDDRPADKRQIEWTGKVDRVGDWELIKTDKN</sequence>
<feature type="compositionally biased region" description="Basic residues" evidence="1">
    <location>
        <begin position="22"/>
        <end position="32"/>
    </location>
</feature>
<dbReference type="SMART" id="SM00220">
    <property type="entry name" value="S_TKc"/>
    <property type="match status" value="1"/>
</dbReference>
<dbReference type="GO" id="GO:0004672">
    <property type="term" value="F:protein kinase activity"/>
    <property type="evidence" value="ECO:0007669"/>
    <property type="project" value="InterPro"/>
</dbReference>
<protein>
    <recommendedName>
        <fullName evidence="2">Protein kinase domain-containing protein</fullName>
    </recommendedName>
</protein>
<feature type="non-terminal residue" evidence="3">
    <location>
        <position position="1"/>
    </location>
</feature>
<gene>
    <name evidence="3" type="ORF">PFISCL1PPCAC_17231</name>
</gene>
<reference evidence="3" key="1">
    <citation type="submission" date="2023-10" db="EMBL/GenBank/DDBJ databases">
        <title>Genome assembly of Pristionchus species.</title>
        <authorList>
            <person name="Yoshida K."/>
            <person name="Sommer R.J."/>
        </authorList>
    </citation>
    <scope>NUCLEOTIDE SEQUENCE</scope>
    <source>
        <strain evidence="3">RS5133</strain>
    </source>
</reference>
<dbReference type="SUPFAM" id="SSF56112">
    <property type="entry name" value="Protein kinase-like (PK-like)"/>
    <property type="match status" value="1"/>
</dbReference>
<proteinExistence type="predicted"/>
<dbReference type="Gene3D" id="1.10.510.10">
    <property type="entry name" value="Transferase(Phosphotransferase) domain 1"/>
    <property type="match status" value="1"/>
</dbReference>
<dbReference type="PROSITE" id="PS50011">
    <property type="entry name" value="PROTEIN_KINASE_DOM"/>
    <property type="match status" value="1"/>
</dbReference>
<dbReference type="PANTHER" id="PTHR11909">
    <property type="entry name" value="CASEIN KINASE-RELATED"/>
    <property type="match status" value="1"/>
</dbReference>
<feature type="region of interest" description="Disordered" evidence="1">
    <location>
        <begin position="20"/>
        <end position="45"/>
    </location>
</feature>
<dbReference type="InterPro" id="IPR011009">
    <property type="entry name" value="Kinase-like_dom_sf"/>
</dbReference>
<dbReference type="Proteomes" id="UP001432322">
    <property type="component" value="Unassembled WGS sequence"/>
</dbReference>
<organism evidence="3 4">
    <name type="scientific">Pristionchus fissidentatus</name>
    <dbReference type="NCBI Taxonomy" id="1538716"/>
    <lineage>
        <taxon>Eukaryota</taxon>
        <taxon>Metazoa</taxon>
        <taxon>Ecdysozoa</taxon>
        <taxon>Nematoda</taxon>
        <taxon>Chromadorea</taxon>
        <taxon>Rhabditida</taxon>
        <taxon>Rhabditina</taxon>
        <taxon>Diplogasteromorpha</taxon>
        <taxon>Diplogasteroidea</taxon>
        <taxon>Neodiplogasteridae</taxon>
        <taxon>Pristionchus</taxon>
    </lineage>
</organism>
<evidence type="ECO:0000259" key="2">
    <source>
        <dbReference type="PROSITE" id="PS50011"/>
    </source>
</evidence>
<feature type="domain" description="Protein kinase" evidence="2">
    <location>
        <begin position="1"/>
        <end position="353"/>
    </location>
</feature>
<accession>A0AAV5W5A4</accession>
<dbReference type="InterPro" id="IPR050235">
    <property type="entry name" value="CK1_Ser-Thr_kinase"/>
</dbReference>
<dbReference type="EMBL" id="BTSY01000004">
    <property type="protein sequence ID" value="GMT25934.1"/>
    <property type="molecule type" value="Genomic_DNA"/>
</dbReference>
<evidence type="ECO:0000256" key="1">
    <source>
        <dbReference type="SAM" id="MobiDB-lite"/>
    </source>
</evidence>
<keyword evidence="4" id="KW-1185">Reference proteome</keyword>
<feature type="compositionally biased region" description="Basic and acidic residues" evidence="1">
    <location>
        <begin position="33"/>
        <end position="45"/>
    </location>
</feature>
<comment type="caution">
    <text evidence="3">The sequence shown here is derived from an EMBL/GenBank/DDBJ whole genome shotgun (WGS) entry which is preliminary data.</text>
</comment>
<dbReference type="AlphaFoldDB" id="A0AAV5W5A4"/>
<dbReference type="GO" id="GO:0005524">
    <property type="term" value="F:ATP binding"/>
    <property type="evidence" value="ECO:0007669"/>
    <property type="project" value="InterPro"/>
</dbReference>